<evidence type="ECO:0000256" key="7">
    <source>
        <dbReference type="SAM" id="MobiDB-lite"/>
    </source>
</evidence>
<feature type="transmembrane region" description="Helical" evidence="8">
    <location>
        <begin position="336"/>
        <end position="356"/>
    </location>
</feature>
<feature type="transmembrane region" description="Helical" evidence="8">
    <location>
        <begin position="120"/>
        <end position="140"/>
    </location>
</feature>
<keyword evidence="11" id="KW-1185">Reference proteome</keyword>
<feature type="transmembrane region" description="Helical" evidence="8">
    <location>
        <begin position="96"/>
        <end position="114"/>
    </location>
</feature>
<feature type="transmembrane region" description="Helical" evidence="8">
    <location>
        <begin position="38"/>
        <end position="54"/>
    </location>
</feature>
<dbReference type="PROSITE" id="PS50850">
    <property type="entry name" value="MFS"/>
    <property type="match status" value="1"/>
</dbReference>
<evidence type="ECO:0000259" key="9">
    <source>
        <dbReference type="PROSITE" id="PS50850"/>
    </source>
</evidence>
<feature type="transmembrane region" description="Helical" evidence="8">
    <location>
        <begin position="161"/>
        <end position="185"/>
    </location>
</feature>
<dbReference type="InterPro" id="IPR036259">
    <property type="entry name" value="MFS_trans_sf"/>
</dbReference>
<keyword evidence="2" id="KW-0813">Transport</keyword>
<feature type="region of interest" description="Disordered" evidence="7">
    <location>
        <begin position="1"/>
        <end position="21"/>
    </location>
</feature>
<feature type="domain" description="Major facilitator superfamily (MFS) profile" evidence="9">
    <location>
        <begin position="23"/>
        <end position="430"/>
    </location>
</feature>
<protein>
    <submittedName>
        <fullName evidence="10">MFS transporter</fullName>
    </submittedName>
</protein>
<evidence type="ECO:0000256" key="3">
    <source>
        <dbReference type="ARBA" id="ARBA00022475"/>
    </source>
</evidence>
<feature type="transmembrane region" description="Helical" evidence="8">
    <location>
        <begin position="280"/>
        <end position="299"/>
    </location>
</feature>
<evidence type="ECO:0000256" key="5">
    <source>
        <dbReference type="ARBA" id="ARBA00022989"/>
    </source>
</evidence>
<proteinExistence type="predicted"/>
<organism evidence="10 11">
    <name type="scientific">Leifsonia kafniensis</name>
    <dbReference type="NCBI Taxonomy" id="475957"/>
    <lineage>
        <taxon>Bacteria</taxon>
        <taxon>Bacillati</taxon>
        <taxon>Actinomycetota</taxon>
        <taxon>Actinomycetes</taxon>
        <taxon>Micrococcales</taxon>
        <taxon>Microbacteriaceae</taxon>
        <taxon>Leifsonia</taxon>
    </lineage>
</organism>
<comment type="subcellular location">
    <subcellularLocation>
        <location evidence="1">Cell membrane</location>
        <topology evidence="1">Multi-pass membrane protein</topology>
    </subcellularLocation>
</comment>
<keyword evidence="6 8" id="KW-0472">Membrane</keyword>
<keyword evidence="5 8" id="KW-1133">Transmembrane helix</keyword>
<sequence length="452" mass="47794">MSKNIESERRENARSGSPDKTKTAIAASMGTMVENYDFLAYATASALYFGTVFFPDNDPVIGTLLAFATLAVGFVVRPLGGIIGGYMGDRYGRKPVLVTALVVMGVATAAIGLLPTYENAGILAPILLLVLRVVQGLSFGAEWGSAVTMTYEHAPWRRRGFFTSIPLAGGPLGVGLASIVFLASASLPGDWAWRVPFLASTVLIVIGLIIRVGISETPEFTTLKKDGNVVKNPLAKVLRENWRDILRIIAMRIAEGTGYYVIATYLLSYVTSNELVTRDVALTGSLIGSAVAVCLICFIGRLSDTVGRKPIYIVACLGVIAYAFPAFALANSGSPFLIALAFVIGIGVVWAMFGGAQGAWFSELFSTGVRSSGASLGYQLAPVITGFSPFIAALLAAQFGWVGPALLMVLAGLIGLVGVLTTRETWGAERRAQVDAFIAGVDESVLETSPQK</sequence>
<dbReference type="PANTHER" id="PTHR43045">
    <property type="entry name" value="SHIKIMATE TRANSPORTER"/>
    <property type="match status" value="1"/>
</dbReference>
<feature type="transmembrane region" description="Helical" evidence="8">
    <location>
        <begin position="376"/>
        <end position="395"/>
    </location>
</feature>
<dbReference type="Pfam" id="PF07690">
    <property type="entry name" value="MFS_1"/>
    <property type="match status" value="1"/>
</dbReference>
<dbReference type="InterPro" id="IPR020846">
    <property type="entry name" value="MFS_dom"/>
</dbReference>
<comment type="caution">
    <text evidence="10">The sequence shown here is derived from an EMBL/GenBank/DDBJ whole genome shotgun (WGS) entry which is preliminary data.</text>
</comment>
<dbReference type="Gene3D" id="1.20.1250.20">
    <property type="entry name" value="MFS general substrate transporter like domains"/>
    <property type="match status" value="2"/>
</dbReference>
<evidence type="ECO:0000256" key="1">
    <source>
        <dbReference type="ARBA" id="ARBA00004651"/>
    </source>
</evidence>
<feature type="transmembrane region" description="Helical" evidence="8">
    <location>
        <begin position="60"/>
        <end position="84"/>
    </location>
</feature>
<evidence type="ECO:0000256" key="2">
    <source>
        <dbReference type="ARBA" id="ARBA00022448"/>
    </source>
</evidence>
<dbReference type="CDD" id="cd17369">
    <property type="entry name" value="MFS_ShiA_like"/>
    <property type="match status" value="1"/>
</dbReference>
<evidence type="ECO:0000256" key="4">
    <source>
        <dbReference type="ARBA" id="ARBA00022692"/>
    </source>
</evidence>
<feature type="transmembrane region" description="Helical" evidence="8">
    <location>
        <begin position="191"/>
        <end position="214"/>
    </location>
</feature>
<evidence type="ECO:0000313" key="11">
    <source>
        <dbReference type="Proteomes" id="UP001501803"/>
    </source>
</evidence>
<evidence type="ECO:0000313" key="10">
    <source>
        <dbReference type="EMBL" id="GAA3885866.1"/>
    </source>
</evidence>
<dbReference type="Proteomes" id="UP001501803">
    <property type="component" value="Unassembled WGS sequence"/>
</dbReference>
<dbReference type="PANTHER" id="PTHR43045:SF1">
    <property type="entry name" value="SHIKIMATE TRANSPORTER"/>
    <property type="match status" value="1"/>
</dbReference>
<evidence type="ECO:0000256" key="6">
    <source>
        <dbReference type="ARBA" id="ARBA00023136"/>
    </source>
</evidence>
<dbReference type="RefSeq" id="WP_345068164.1">
    <property type="nucleotide sequence ID" value="NZ_BAABCN010000010.1"/>
</dbReference>
<name>A0ABP7KRB7_9MICO</name>
<dbReference type="EMBL" id="BAABCN010000010">
    <property type="protein sequence ID" value="GAA3885866.1"/>
    <property type="molecule type" value="Genomic_DNA"/>
</dbReference>
<gene>
    <name evidence="10" type="ORF">GCM10022381_30010</name>
</gene>
<feature type="transmembrane region" description="Helical" evidence="8">
    <location>
        <begin position="311"/>
        <end position="330"/>
    </location>
</feature>
<evidence type="ECO:0000256" key="8">
    <source>
        <dbReference type="SAM" id="Phobius"/>
    </source>
</evidence>
<dbReference type="SUPFAM" id="SSF103473">
    <property type="entry name" value="MFS general substrate transporter"/>
    <property type="match status" value="1"/>
</dbReference>
<reference evidence="11" key="1">
    <citation type="journal article" date="2019" name="Int. J. Syst. Evol. Microbiol.">
        <title>The Global Catalogue of Microorganisms (GCM) 10K type strain sequencing project: providing services to taxonomists for standard genome sequencing and annotation.</title>
        <authorList>
            <consortium name="The Broad Institute Genomics Platform"/>
            <consortium name="The Broad Institute Genome Sequencing Center for Infectious Disease"/>
            <person name="Wu L."/>
            <person name="Ma J."/>
        </authorList>
    </citation>
    <scope>NUCLEOTIDE SEQUENCE [LARGE SCALE GENOMIC DNA]</scope>
    <source>
        <strain evidence="11">JCM 17021</strain>
    </source>
</reference>
<keyword evidence="4 8" id="KW-0812">Transmembrane</keyword>
<feature type="transmembrane region" description="Helical" evidence="8">
    <location>
        <begin position="401"/>
        <end position="421"/>
    </location>
</feature>
<keyword evidence="3" id="KW-1003">Cell membrane</keyword>
<accession>A0ABP7KRB7</accession>
<dbReference type="InterPro" id="IPR011701">
    <property type="entry name" value="MFS"/>
</dbReference>
<feature type="transmembrane region" description="Helical" evidence="8">
    <location>
        <begin position="249"/>
        <end position="268"/>
    </location>
</feature>